<dbReference type="SUPFAM" id="SSF56712">
    <property type="entry name" value="Prokaryotic type I DNA topoisomerase"/>
    <property type="match status" value="1"/>
</dbReference>
<dbReference type="FunFam" id="3.40.50.140:FF:000005">
    <property type="entry name" value="DNA topoisomerase"/>
    <property type="match status" value="1"/>
</dbReference>
<keyword evidence="8" id="KW-0238">DNA-binding</keyword>
<evidence type="ECO:0000256" key="3">
    <source>
        <dbReference type="ARBA" id="ARBA00009446"/>
    </source>
</evidence>
<dbReference type="InterPro" id="IPR023406">
    <property type="entry name" value="Topo_IA_AS"/>
</dbReference>
<feature type="compositionally biased region" description="Basic and acidic residues" evidence="10">
    <location>
        <begin position="1608"/>
        <end position="1618"/>
    </location>
</feature>
<evidence type="ECO:0000256" key="4">
    <source>
        <dbReference type="ARBA" id="ARBA00012891"/>
    </source>
</evidence>
<dbReference type="InterPro" id="IPR003601">
    <property type="entry name" value="Topo_IA_2"/>
</dbReference>
<dbReference type="InterPro" id="IPR013824">
    <property type="entry name" value="Topo_IA_cen_sub1"/>
</dbReference>
<dbReference type="PROSITE" id="PS00396">
    <property type="entry name" value="TOPO_IA_1"/>
    <property type="match status" value="1"/>
</dbReference>
<dbReference type="InterPro" id="IPR013826">
    <property type="entry name" value="Topo_IA_cen_sub3"/>
</dbReference>
<evidence type="ECO:0000259" key="11">
    <source>
        <dbReference type="PROSITE" id="PS50880"/>
    </source>
</evidence>
<protein>
    <recommendedName>
        <fullName evidence="4">DNA topoisomerase</fullName>
        <ecNumber evidence="4">5.6.2.1</ecNumber>
    </recommendedName>
</protein>
<dbReference type="SMART" id="SM00353">
    <property type="entry name" value="HLH"/>
    <property type="match status" value="1"/>
</dbReference>
<feature type="compositionally biased region" description="Low complexity" evidence="10">
    <location>
        <begin position="1309"/>
        <end position="1321"/>
    </location>
</feature>
<feature type="domain" description="BHLH" evidence="12">
    <location>
        <begin position="1432"/>
        <end position="1535"/>
    </location>
</feature>
<dbReference type="Gene3D" id="1.10.290.10">
    <property type="entry name" value="Topoisomerase I, domain 4"/>
    <property type="match status" value="1"/>
</dbReference>
<evidence type="ECO:0000313" key="14">
    <source>
        <dbReference type="EMBL" id="WFD17557.1"/>
    </source>
</evidence>
<name>A0AAJ6CNT1_9BASI</name>
<feature type="compositionally biased region" description="Polar residues" evidence="10">
    <location>
        <begin position="1217"/>
        <end position="1240"/>
    </location>
</feature>
<dbReference type="Gene3D" id="2.130.10.10">
    <property type="entry name" value="YVTN repeat-like/Quinoprotein amine dehydrogenase"/>
    <property type="match status" value="1"/>
</dbReference>
<dbReference type="CDD" id="cd00186">
    <property type="entry name" value="TOP1Ac"/>
    <property type="match status" value="1"/>
</dbReference>
<dbReference type="FunFam" id="1.10.290.10:FF:000003">
    <property type="entry name" value="DNA topoisomerase"/>
    <property type="match status" value="1"/>
</dbReference>
<dbReference type="InterPro" id="IPR034144">
    <property type="entry name" value="TOPRIM_TopoIII"/>
</dbReference>
<accession>A0AAJ6CNT1</accession>
<evidence type="ECO:0000256" key="2">
    <source>
        <dbReference type="ARBA" id="ARBA00001946"/>
    </source>
</evidence>
<dbReference type="PANTHER" id="PTHR11390:SF21">
    <property type="entry name" value="DNA TOPOISOMERASE 3-ALPHA"/>
    <property type="match status" value="1"/>
</dbReference>
<evidence type="ECO:0000256" key="9">
    <source>
        <dbReference type="ARBA" id="ARBA00023235"/>
    </source>
</evidence>
<evidence type="ECO:0000313" key="15">
    <source>
        <dbReference type="Proteomes" id="UP001217582"/>
    </source>
</evidence>
<comment type="catalytic activity">
    <reaction evidence="1">
        <text>ATP-independent breakage of single-stranded DNA, followed by passage and rejoining.</text>
        <dbReference type="EC" id="5.6.2.1"/>
    </reaction>
</comment>
<dbReference type="PANTHER" id="PTHR11390">
    <property type="entry name" value="PROKARYOTIC DNA TOPOISOMERASE"/>
    <property type="match status" value="1"/>
</dbReference>
<dbReference type="InterPro" id="IPR015943">
    <property type="entry name" value="WD40/YVTN_repeat-like_dom_sf"/>
</dbReference>
<dbReference type="Proteomes" id="UP001217582">
    <property type="component" value="Chromosome 8"/>
</dbReference>
<dbReference type="InterPro" id="IPR023405">
    <property type="entry name" value="Topo_IA_core_domain"/>
</dbReference>
<evidence type="ECO:0000256" key="6">
    <source>
        <dbReference type="ARBA" id="ARBA00022833"/>
    </source>
</evidence>
<dbReference type="PROSITE" id="PS50888">
    <property type="entry name" value="BHLH"/>
    <property type="match status" value="1"/>
</dbReference>
<feature type="compositionally biased region" description="Polar residues" evidence="10">
    <location>
        <begin position="1040"/>
        <end position="1052"/>
    </location>
</feature>
<organism evidence="14 15">
    <name type="scientific">Malassezia arunalokei</name>
    <dbReference type="NCBI Taxonomy" id="1514897"/>
    <lineage>
        <taxon>Eukaryota</taxon>
        <taxon>Fungi</taxon>
        <taxon>Dikarya</taxon>
        <taxon>Basidiomycota</taxon>
        <taxon>Ustilaginomycotina</taxon>
        <taxon>Malasseziomycetes</taxon>
        <taxon>Malasseziales</taxon>
        <taxon>Malasseziaceae</taxon>
        <taxon>Malassezia</taxon>
    </lineage>
</organism>
<dbReference type="GO" id="GO:0003677">
    <property type="term" value="F:DNA binding"/>
    <property type="evidence" value="ECO:0007669"/>
    <property type="project" value="UniProtKB-KW"/>
</dbReference>
<feature type="region of interest" description="Disordered" evidence="10">
    <location>
        <begin position="1138"/>
        <end position="1354"/>
    </location>
</feature>
<dbReference type="GO" id="GO:0006265">
    <property type="term" value="P:DNA topological change"/>
    <property type="evidence" value="ECO:0007669"/>
    <property type="project" value="InterPro"/>
</dbReference>
<evidence type="ECO:0000259" key="12">
    <source>
        <dbReference type="PROSITE" id="PS50888"/>
    </source>
</evidence>
<evidence type="ECO:0000256" key="10">
    <source>
        <dbReference type="SAM" id="MobiDB-lite"/>
    </source>
</evidence>
<dbReference type="Pfam" id="PF00010">
    <property type="entry name" value="HLH"/>
    <property type="match status" value="1"/>
</dbReference>
<dbReference type="PROSITE" id="PS50880">
    <property type="entry name" value="TOPRIM"/>
    <property type="match status" value="1"/>
</dbReference>
<dbReference type="EC" id="5.6.2.1" evidence="4"/>
<dbReference type="InterPro" id="IPR011598">
    <property type="entry name" value="bHLH_dom"/>
</dbReference>
<dbReference type="EMBL" id="CP119923">
    <property type="protein sequence ID" value="WFD17557.1"/>
    <property type="molecule type" value="Genomic_DNA"/>
</dbReference>
<comment type="similarity">
    <text evidence="3">Belongs to the type IA topoisomerase family.</text>
</comment>
<feature type="region of interest" description="Disordered" evidence="10">
    <location>
        <begin position="1569"/>
        <end position="1618"/>
    </location>
</feature>
<dbReference type="InterPro" id="IPR036322">
    <property type="entry name" value="WD40_repeat_dom_sf"/>
</dbReference>
<dbReference type="GO" id="GO:0031422">
    <property type="term" value="C:RecQ family helicase-topoisomerase III complex"/>
    <property type="evidence" value="ECO:0007669"/>
    <property type="project" value="TreeGrafter"/>
</dbReference>
<feature type="domain" description="Toprim" evidence="11">
    <location>
        <begin position="363"/>
        <end position="480"/>
    </location>
</feature>
<dbReference type="GO" id="GO:0046872">
    <property type="term" value="F:metal ion binding"/>
    <property type="evidence" value="ECO:0007669"/>
    <property type="project" value="UniProtKB-KW"/>
</dbReference>
<dbReference type="GO" id="GO:0005634">
    <property type="term" value="C:nucleus"/>
    <property type="evidence" value="ECO:0007669"/>
    <property type="project" value="TreeGrafter"/>
</dbReference>
<feature type="region of interest" description="Disordered" evidence="10">
    <location>
        <begin position="1034"/>
        <end position="1083"/>
    </location>
</feature>
<proteinExistence type="inferred from homology"/>
<dbReference type="Gene3D" id="2.70.20.10">
    <property type="entry name" value="Topoisomerase I, domain 3"/>
    <property type="match status" value="1"/>
</dbReference>
<keyword evidence="9 14" id="KW-0413">Isomerase</keyword>
<dbReference type="SMART" id="SM00437">
    <property type="entry name" value="TOP1Ac"/>
    <property type="match status" value="1"/>
</dbReference>
<dbReference type="GO" id="GO:0046983">
    <property type="term" value="F:protein dimerization activity"/>
    <property type="evidence" value="ECO:0007669"/>
    <property type="project" value="InterPro"/>
</dbReference>
<keyword evidence="15" id="KW-1185">Reference proteome</keyword>
<keyword evidence="5" id="KW-0479">Metal-binding</keyword>
<feature type="compositionally biased region" description="Polar residues" evidence="10">
    <location>
        <begin position="1150"/>
        <end position="1173"/>
    </location>
</feature>
<dbReference type="InterPro" id="IPR000380">
    <property type="entry name" value="Topo_IA"/>
</dbReference>
<dbReference type="SMART" id="SM00493">
    <property type="entry name" value="TOPRIM"/>
    <property type="match status" value="1"/>
</dbReference>
<evidence type="ECO:0000256" key="7">
    <source>
        <dbReference type="ARBA" id="ARBA00023029"/>
    </source>
</evidence>
<dbReference type="SMART" id="SM00436">
    <property type="entry name" value="TOP1Bc"/>
    <property type="match status" value="1"/>
</dbReference>
<dbReference type="SUPFAM" id="SSF47459">
    <property type="entry name" value="HLH, helix-loop-helix DNA-binding domain"/>
    <property type="match status" value="1"/>
</dbReference>
<dbReference type="Gene3D" id="3.40.50.140">
    <property type="match status" value="1"/>
</dbReference>
<feature type="domain" description="Topo IA-type catalytic" evidence="13">
    <location>
        <begin position="494"/>
        <end position="930"/>
    </location>
</feature>
<dbReference type="InterPro" id="IPR036638">
    <property type="entry name" value="HLH_DNA-bd_sf"/>
</dbReference>
<dbReference type="Pfam" id="PF01751">
    <property type="entry name" value="Toprim"/>
    <property type="match status" value="1"/>
</dbReference>
<dbReference type="PROSITE" id="PS52039">
    <property type="entry name" value="TOPO_IA_2"/>
    <property type="match status" value="1"/>
</dbReference>
<dbReference type="InterPro" id="IPR006171">
    <property type="entry name" value="TOPRIM_dom"/>
</dbReference>
<feature type="compositionally biased region" description="Polar residues" evidence="10">
    <location>
        <begin position="1061"/>
        <end position="1071"/>
    </location>
</feature>
<comment type="cofactor">
    <cofactor evidence="2">
        <name>Mg(2+)</name>
        <dbReference type="ChEBI" id="CHEBI:18420"/>
    </cofactor>
</comment>
<dbReference type="SUPFAM" id="SSF50978">
    <property type="entry name" value="WD40 repeat-like"/>
    <property type="match status" value="1"/>
</dbReference>
<evidence type="ECO:0000259" key="13">
    <source>
        <dbReference type="PROSITE" id="PS52039"/>
    </source>
</evidence>
<reference evidence="14 15" key="1">
    <citation type="submission" date="2023-03" db="EMBL/GenBank/DDBJ databases">
        <title>Mating type loci evolution in Malassezia.</title>
        <authorList>
            <person name="Coelho M.A."/>
        </authorList>
    </citation>
    <scope>NUCLEOTIDE SEQUENCE [LARGE SCALE GENOMIC DNA]</scope>
    <source>
        <strain evidence="14 15">CBS 13387</strain>
    </source>
</reference>
<evidence type="ECO:0000256" key="5">
    <source>
        <dbReference type="ARBA" id="ARBA00022723"/>
    </source>
</evidence>
<dbReference type="GO" id="GO:0006310">
    <property type="term" value="P:DNA recombination"/>
    <property type="evidence" value="ECO:0007669"/>
    <property type="project" value="TreeGrafter"/>
</dbReference>
<feature type="compositionally biased region" description="Low complexity" evidence="10">
    <location>
        <begin position="1341"/>
        <end position="1354"/>
    </location>
</feature>
<dbReference type="GO" id="GO:0003917">
    <property type="term" value="F:DNA topoisomerase type I (single strand cut, ATP-independent) activity"/>
    <property type="evidence" value="ECO:0007669"/>
    <property type="project" value="UniProtKB-EC"/>
</dbReference>
<dbReference type="InterPro" id="IPR003602">
    <property type="entry name" value="Topo_IA_DNA-bd_dom"/>
</dbReference>
<evidence type="ECO:0000256" key="8">
    <source>
        <dbReference type="ARBA" id="ARBA00023125"/>
    </source>
</evidence>
<dbReference type="PRINTS" id="PR00417">
    <property type="entry name" value="PRTPISMRASEI"/>
</dbReference>
<sequence length="1618" mass="178908">MSHIAPSLYQESTELCADSIESHPYLPYVFAESTYQVDQDKNTDAPSPSYTRRGRCRLRRADVQGGAVGCATLDTWDGPAILDTKWCLASSEKQAQHGYGILGIADASGHVHLLHLQDHESAYRLVPWKSWRMNHDDALCLSLDWSDRRRPGADDARMILSQSNGTLCMVPSLNSAAPLPQACETWSAHDYEAWITAWDCWNDGMVAWSGGDDLALKGWDMRMPLYNGQRASIFTTRKWYVLMTYFFSFEGGVTTIQSHPHKQHYWAVGSYDEKIRLFDARSTRSPLSETEVGGGIWRTKWHPDESQKLLLACMHGGLVVLDCPGLDAGAPSPDSMRILTKFQGHNSRDKYCRNYDFVYKLPRHVFGSRAPSVGPNMVSAEITFTSVRGHMMELDFPEEYRWGKCNPSVLFQAPITTSISKEAEKLAQNLSAEVRGSDMLIIWTDCDREGENIGYEVAQHCLSKRKNLVVKRARFSAVIADQIHRACMNLVDLDLHAVHAVDARQQIDLRIGAAFTRLQTARLTPLLHVDRMVISYGPCQFPTLGFVVDHYRRVQAFVPEPFWYIDLRHKTGPQSSAVEFIWDRKHLFDEYIVKILHGRCKEAVDAQVTCVQCRPTSKRKPSPLTTVELQKNLSRLTGMAPKKILDLAEALYQRGLLSYPRTETDQYDNDFDFVGLLDKQCQDAQWGALVSELCASAAGATVAPGGLTYERPRNGRKNDKAHPPIHPTAHANDLRADEKKVYDYVTRRFLASCATDALGEETKVCIEMGGETFHTSGLFVKDMAYLKLFIYEHWSNKSIPEYRERQRFRPSSLTMKQGSTSAPKLLTEADLVHLMDKHGIGTDATIAEHIKKVMDRQYVVIQKQGNTNYLLPSTLGMGLVEGYEGLDTSQQLCKPKLRRDTETQLGLISAAQRTKDDTITECMEEYKKIYDVVERDFDRIGRAGHNNVSLPMAGDDAVQQKDIHAPGPISSEDIHASSRFYQMLHEHMPADIQRPDNANMQGHPNYEPFVNQDKSSAQSIAGMQPFDMPAFSMHGKLPPTESQSYMSSNNVVSGEPAAGSQGITHMSSFSEKSCPPLDSSGVTPASVFSKVSSSSTNDFLTPITSPMLQPQGSQQHVYGLNEVKDVQLTPDLLHMSSASSGANVPGPSDLMTSNVMMPNGFTHSITPSPTLSAEQRPVLRRSRATDSKISRVRPSPLIKPVQSPKNVWQGKKRGGSLHSSPSLGAIESISNAMQDSSNGFSMPSPALSPASMSLPRNNTGAKALPARSSTIDETKSGVSNPGHGDTQEQAERTPFLKSPSPIELANSDPTQPATQPATPGTLMGLAYSPRPSSAPVETAGSVTSTPVLPPSTSSQQNVFYPPSYGGMNSYQTQNAVSAVTASALINASQPPHGMFFQGGAVPHKSFYPSGISQDGSAGWFNMRRAENFGLDQRRTSHKAAEQKRRDSLKHYFDELRVLLPGITVDHNSPGGSMLGPDGSNEDRLAEGFGLMEMSDRNGDQPSAQGECVTDPSLDPNRTIAKVLLLRHSNEYLIRLKKRIERRDVALQTLSEEVVRLRSILSKQGISFDGEDAKVSSELSSLSIKSDKREPPARQDVPPVGPPQNQDATPKDEERPLNP</sequence>
<gene>
    <name evidence="14" type="primary">TOP3</name>
    <name evidence="14" type="ORF">MARU1_003613</name>
</gene>
<dbReference type="InterPro" id="IPR013497">
    <property type="entry name" value="Topo_IA_cen"/>
</dbReference>
<dbReference type="Gene3D" id="4.10.280.10">
    <property type="entry name" value="Helix-loop-helix DNA-binding domain"/>
    <property type="match status" value="1"/>
</dbReference>
<dbReference type="GO" id="GO:0006281">
    <property type="term" value="P:DNA repair"/>
    <property type="evidence" value="ECO:0007669"/>
    <property type="project" value="TreeGrafter"/>
</dbReference>
<dbReference type="InterPro" id="IPR013825">
    <property type="entry name" value="Topo_IA_cen_sub2"/>
</dbReference>
<dbReference type="CDD" id="cd03362">
    <property type="entry name" value="TOPRIM_TopoIA_TopoIII"/>
    <property type="match status" value="1"/>
</dbReference>
<evidence type="ECO:0000256" key="1">
    <source>
        <dbReference type="ARBA" id="ARBA00000213"/>
    </source>
</evidence>
<dbReference type="Pfam" id="PF01131">
    <property type="entry name" value="Topoisom_bac"/>
    <property type="match status" value="1"/>
</dbReference>
<feature type="compositionally biased region" description="Low complexity" evidence="10">
    <location>
        <begin position="1241"/>
        <end position="1255"/>
    </location>
</feature>
<keyword evidence="7" id="KW-0799">Topoisomerase</keyword>
<keyword evidence="6" id="KW-0862">Zinc</keyword>
<dbReference type="Gene3D" id="1.10.460.10">
    <property type="entry name" value="Topoisomerase I, domain 2"/>
    <property type="match status" value="1"/>
</dbReference>